<keyword evidence="1" id="KW-0812">Transmembrane</keyword>
<name>A0ABY6Q5F4_9GAMM</name>
<evidence type="ECO:0000256" key="1">
    <source>
        <dbReference type="SAM" id="Phobius"/>
    </source>
</evidence>
<dbReference type="EMBL" id="CP036501">
    <property type="protein sequence ID" value="UZP73901.1"/>
    <property type="molecule type" value="Genomic_DNA"/>
</dbReference>
<organism evidence="2 3">
    <name type="scientific">Candidatus Paraluminiphilus aquimaris</name>
    <dbReference type="NCBI Taxonomy" id="2518994"/>
    <lineage>
        <taxon>Bacteria</taxon>
        <taxon>Pseudomonadati</taxon>
        <taxon>Pseudomonadota</taxon>
        <taxon>Gammaproteobacteria</taxon>
        <taxon>Cellvibrionales</taxon>
        <taxon>Halieaceae</taxon>
        <taxon>Candidatus Paraluminiphilus</taxon>
    </lineage>
</organism>
<feature type="transmembrane region" description="Helical" evidence="1">
    <location>
        <begin position="72"/>
        <end position="93"/>
    </location>
</feature>
<evidence type="ECO:0000313" key="3">
    <source>
        <dbReference type="Proteomes" id="UP001317963"/>
    </source>
</evidence>
<reference evidence="2 3" key="1">
    <citation type="submission" date="2019-02" db="EMBL/GenBank/DDBJ databases">
        <title>Halieaceae_genomes.</title>
        <authorList>
            <person name="Li S.-H."/>
        </authorList>
    </citation>
    <scope>NUCLEOTIDE SEQUENCE [LARGE SCALE GENOMIC DNA]</scope>
    <source>
        <strain evidence="2 3">JH123</strain>
    </source>
</reference>
<sequence length="133" mass="14628">MPNFSYSLAQTISFSYAAILIGLYTLVVSTGQLDPSSASSVALLYDLTAIRIWIVVAGLATYSWLLASKAPLAMPMAIMSALAWVMFIEDYMVLDSVLFLPEHPLAKAAVVMRPLFMVSLTYICFKQFESEDA</sequence>
<evidence type="ECO:0000313" key="2">
    <source>
        <dbReference type="EMBL" id="UZP73901.1"/>
    </source>
</evidence>
<feature type="transmembrane region" description="Helical" evidence="1">
    <location>
        <begin position="43"/>
        <end position="65"/>
    </location>
</feature>
<keyword evidence="1" id="KW-1133">Transmembrane helix</keyword>
<feature type="transmembrane region" description="Helical" evidence="1">
    <location>
        <begin position="12"/>
        <end position="31"/>
    </location>
</feature>
<accession>A0ABY6Q5F4</accession>
<protein>
    <recommendedName>
        <fullName evidence="4">DUF4345 domain-containing protein</fullName>
    </recommendedName>
</protein>
<keyword evidence="3" id="KW-1185">Reference proteome</keyword>
<evidence type="ECO:0008006" key="4">
    <source>
        <dbReference type="Google" id="ProtNLM"/>
    </source>
</evidence>
<gene>
    <name evidence="2" type="ORF">E0F26_03695</name>
</gene>
<dbReference type="Proteomes" id="UP001317963">
    <property type="component" value="Chromosome"/>
</dbReference>
<proteinExistence type="predicted"/>
<keyword evidence="1" id="KW-0472">Membrane</keyword>
<dbReference type="RefSeq" id="WP_279242702.1">
    <property type="nucleotide sequence ID" value="NZ_CP036501.1"/>
</dbReference>
<feature type="transmembrane region" description="Helical" evidence="1">
    <location>
        <begin position="105"/>
        <end position="125"/>
    </location>
</feature>